<comment type="caution">
    <text evidence="2">The sequence shown here is derived from an EMBL/GenBank/DDBJ whole genome shotgun (WGS) entry which is preliminary data.</text>
</comment>
<organism evidence="2 3">
    <name type="scientific">Natronospira proteinivora</name>
    <dbReference type="NCBI Taxonomy" id="1807133"/>
    <lineage>
        <taxon>Bacteria</taxon>
        <taxon>Pseudomonadati</taxon>
        <taxon>Pseudomonadota</taxon>
        <taxon>Gammaproteobacteria</taxon>
        <taxon>Natronospirales</taxon>
        <taxon>Natronospiraceae</taxon>
        <taxon>Natronospira</taxon>
    </lineage>
</organism>
<dbReference type="EMBL" id="JALJYF010000002">
    <property type="protein sequence ID" value="MCP1727643.1"/>
    <property type="molecule type" value="Genomic_DNA"/>
</dbReference>
<dbReference type="Proteomes" id="UP001523550">
    <property type="component" value="Unassembled WGS sequence"/>
</dbReference>
<dbReference type="InterPro" id="IPR004360">
    <property type="entry name" value="Glyas_Fos-R_dOase_dom"/>
</dbReference>
<dbReference type="InterPro" id="IPR052393">
    <property type="entry name" value="Cadmium-induced_rsp"/>
</dbReference>
<reference evidence="2 3" key="1">
    <citation type="submission" date="2022-03" db="EMBL/GenBank/DDBJ databases">
        <title>Genomic Encyclopedia of Type Strains, Phase III (KMG-III): the genomes of soil and plant-associated and newly described type strains.</title>
        <authorList>
            <person name="Whitman W."/>
        </authorList>
    </citation>
    <scope>NUCLEOTIDE SEQUENCE [LARGE SCALE GENOMIC DNA]</scope>
    <source>
        <strain evidence="2 3">BSker1</strain>
    </source>
</reference>
<accession>A0ABT1GBJ2</accession>
<keyword evidence="2" id="KW-0456">Lyase</keyword>
<protein>
    <submittedName>
        <fullName evidence="2">Lactoylglutathione lyase</fullName>
        <ecNumber evidence="2">4.4.1.5</ecNumber>
    </submittedName>
</protein>
<dbReference type="PANTHER" id="PTHR41294">
    <property type="entry name" value="CADMIUM-INDUCED PROTEIN CADI"/>
    <property type="match status" value="1"/>
</dbReference>
<dbReference type="InterPro" id="IPR029068">
    <property type="entry name" value="Glyas_Bleomycin-R_OHBP_Dase"/>
</dbReference>
<sequence>MKRLHVHVGVADLEQSIRFYSHLFGQSPSKQRQDYAKWMLEDPRVNFAISARGAGTGIDHLGFQVDSEAELAQLKEQAVAADQSALVEEGEATCCYAQSEKHWTVDPQGIAWEHFHTMGEVNVFGNNSPQALSEKQAARAATVDSERQAACGCG</sequence>
<evidence type="ECO:0000259" key="1">
    <source>
        <dbReference type="PROSITE" id="PS51819"/>
    </source>
</evidence>
<evidence type="ECO:0000313" key="2">
    <source>
        <dbReference type="EMBL" id="MCP1727643.1"/>
    </source>
</evidence>
<dbReference type="SUPFAM" id="SSF54593">
    <property type="entry name" value="Glyoxalase/Bleomycin resistance protein/Dihydroxybiphenyl dioxygenase"/>
    <property type="match status" value="1"/>
</dbReference>
<keyword evidence="3" id="KW-1185">Reference proteome</keyword>
<dbReference type="Pfam" id="PF00903">
    <property type="entry name" value="Glyoxalase"/>
    <property type="match status" value="1"/>
</dbReference>
<gene>
    <name evidence="2" type="ORF">J2T60_001643</name>
</gene>
<dbReference type="InterPro" id="IPR049789">
    <property type="entry name" value="ArsI/CadI-like"/>
</dbReference>
<evidence type="ECO:0000313" key="3">
    <source>
        <dbReference type="Proteomes" id="UP001523550"/>
    </source>
</evidence>
<name>A0ABT1GBJ2_9GAMM</name>
<dbReference type="PROSITE" id="PS51819">
    <property type="entry name" value="VOC"/>
    <property type="match status" value="1"/>
</dbReference>
<dbReference type="PANTHER" id="PTHR41294:SF1">
    <property type="entry name" value="CADMIUM-INDUCED PROTEIN CADI"/>
    <property type="match status" value="1"/>
</dbReference>
<dbReference type="Gene3D" id="3.10.180.10">
    <property type="entry name" value="2,3-Dihydroxybiphenyl 1,2-Dioxygenase, domain 1"/>
    <property type="match status" value="1"/>
</dbReference>
<dbReference type="EC" id="4.4.1.5" evidence="2"/>
<dbReference type="RefSeq" id="WP_253448172.1">
    <property type="nucleotide sequence ID" value="NZ_JALJYF010000002.1"/>
</dbReference>
<proteinExistence type="predicted"/>
<dbReference type="GO" id="GO:0004462">
    <property type="term" value="F:lactoylglutathione lyase activity"/>
    <property type="evidence" value="ECO:0007669"/>
    <property type="project" value="UniProtKB-EC"/>
</dbReference>
<dbReference type="InterPro" id="IPR037523">
    <property type="entry name" value="VOC_core"/>
</dbReference>
<dbReference type="NCBIfam" id="NF041414">
    <property type="entry name" value="ArsI_CadI_VOC"/>
    <property type="match status" value="1"/>
</dbReference>
<feature type="domain" description="VOC" evidence="1">
    <location>
        <begin position="2"/>
        <end position="117"/>
    </location>
</feature>